<evidence type="ECO:0000256" key="4">
    <source>
        <dbReference type="ARBA" id="ARBA00022801"/>
    </source>
</evidence>
<dbReference type="SMART" id="SM00856">
    <property type="entry name" value="PMEI"/>
    <property type="match status" value="1"/>
</dbReference>
<organism evidence="10 11">
    <name type="scientific">Colocasia esculenta</name>
    <name type="common">Wild taro</name>
    <name type="synonym">Arum esculentum</name>
    <dbReference type="NCBI Taxonomy" id="4460"/>
    <lineage>
        <taxon>Eukaryota</taxon>
        <taxon>Viridiplantae</taxon>
        <taxon>Streptophyta</taxon>
        <taxon>Embryophyta</taxon>
        <taxon>Tracheophyta</taxon>
        <taxon>Spermatophyta</taxon>
        <taxon>Magnoliopsida</taxon>
        <taxon>Liliopsida</taxon>
        <taxon>Araceae</taxon>
        <taxon>Aroideae</taxon>
        <taxon>Colocasieae</taxon>
        <taxon>Colocasia</taxon>
    </lineage>
</organism>
<dbReference type="UniPathway" id="UPA00545">
    <property type="reaction ID" value="UER00823"/>
</dbReference>
<dbReference type="Pfam" id="PF04043">
    <property type="entry name" value="PMEI"/>
    <property type="match status" value="1"/>
</dbReference>
<evidence type="ECO:0000259" key="9">
    <source>
        <dbReference type="SMART" id="SM00856"/>
    </source>
</evidence>
<dbReference type="AlphaFoldDB" id="A0A843V692"/>
<evidence type="ECO:0000256" key="2">
    <source>
        <dbReference type="ARBA" id="ARBA00006027"/>
    </source>
</evidence>
<feature type="domain" description="Pectinesterase inhibitor" evidence="9">
    <location>
        <begin position="45"/>
        <end position="216"/>
    </location>
</feature>
<dbReference type="GO" id="GO:0042545">
    <property type="term" value="P:cell wall modification"/>
    <property type="evidence" value="ECO:0007669"/>
    <property type="project" value="UniProtKB-UniRule"/>
</dbReference>
<evidence type="ECO:0000256" key="3">
    <source>
        <dbReference type="ARBA" id="ARBA00007786"/>
    </source>
</evidence>
<evidence type="ECO:0000256" key="7">
    <source>
        <dbReference type="RuleBase" id="RU000589"/>
    </source>
</evidence>
<gene>
    <name evidence="10" type="ORF">Taro_022746</name>
</gene>
<comment type="catalytic activity">
    <reaction evidence="7">
        <text>[(1-&gt;4)-alpha-D-galacturonosyl methyl ester](n) + n H2O = [(1-&gt;4)-alpha-D-galacturonosyl](n) + n methanol + n H(+)</text>
        <dbReference type="Rhea" id="RHEA:22380"/>
        <dbReference type="Rhea" id="RHEA-COMP:14570"/>
        <dbReference type="Rhea" id="RHEA-COMP:14573"/>
        <dbReference type="ChEBI" id="CHEBI:15377"/>
        <dbReference type="ChEBI" id="CHEBI:15378"/>
        <dbReference type="ChEBI" id="CHEBI:17790"/>
        <dbReference type="ChEBI" id="CHEBI:140522"/>
        <dbReference type="ChEBI" id="CHEBI:140523"/>
        <dbReference type="EC" id="3.1.1.11"/>
    </reaction>
</comment>
<dbReference type="GO" id="GO:0004857">
    <property type="term" value="F:enzyme inhibitor activity"/>
    <property type="evidence" value="ECO:0007669"/>
    <property type="project" value="InterPro"/>
</dbReference>
<feature type="active site" evidence="6">
    <location>
        <position position="419"/>
    </location>
</feature>
<dbReference type="InterPro" id="IPR006501">
    <property type="entry name" value="Pectinesterase_inhib_dom"/>
</dbReference>
<dbReference type="Proteomes" id="UP000652761">
    <property type="component" value="Unassembled WGS sequence"/>
</dbReference>
<accession>A0A843V692</accession>
<dbReference type="CDD" id="cd15798">
    <property type="entry name" value="PMEI-like_3"/>
    <property type="match status" value="1"/>
</dbReference>
<comment type="similarity">
    <text evidence="2">In the N-terminal section; belongs to the PMEI family.</text>
</comment>
<dbReference type="PANTHER" id="PTHR31707">
    <property type="entry name" value="PECTINESTERASE"/>
    <property type="match status" value="1"/>
</dbReference>
<comment type="caution">
    <text evidence="10">The sequence shown here is derived from an EMBL/GenBank/DDBJ whole genome shotgun (WGS) entry which is preliminary data.</text>
</comment>
<name>A0A843V692_COLES</name>
<evidence type="ECO:0000256" key="8">
    <source>
        <dbReference type="SAM" id="SignalP"/>
    </source>
</evidence>
<dbReference type="Gene3D" id="2.160.20.10">
    <property type="entry name" value="Single-stranded right-handed beta-helix, Pectin lyase-like"/>
    <property type="match status" value="1"/>
</dbReference>
<evidence type="ECO:0000313" key="10">
    <source>
        <dbReference type="EMBL" id="MQL90167.1"/>
    </source>
</evidence>
<keyword evidence="4 7" id="KW-0378">Hydrolase</keyword>
<dbReference type="SUPFAM" id="SSF51126">
    <property type="entry name" value="Pectin lyase-like"/>
    <property type="match status" value="1"/>
</dbReference>
<evidence type="ECO:0000256" key="5">
    <source>
        <dbReference type="ARBA" id="ARBA00023085"/>
    </source>
</evidence>
<evidence type="ECO:0000256" key="6">
    <source>
        <dbReference type="PROSITE-ProRule" id="PRU10040"/>
    </source>
</evidence>
<keyword evidence="8" id="KW-0732">Signal</keyword>
<dbReference type="InterPro" id="IPR000070">
    <property type="entry name" value="Pectinesterase_cat"/>
</dbReference>
<dbReference type="Pfam" id="PF01095">
    <property type="entry name" value="Pectinesterase"/>
    <property type="match status" value="1"/>
</dbReference>
<comment type="pathway">
    <text evidence="1 7">Glycan metabolism; pectin degradation; 2-dehydro-3-deoxy-D-gluconate from pectin: step 1/5.</text>
</comment>
<dbReference type="GO" id="GO:0045490">
    <property type="term" value="P:pectin catabolic process"/>
    <property type="evidence" value="ECO:0007669"/>
    <property type="project" value="UniProtKB-UniRule"/>
</dbReference>
<dbReference type="Gene3D" id="1.20.140.40">
    <property type="entry name" value="Invertase/pectin methylesterase inhibitor family protein"/>
    <property type="match status" value="1"/>
</dbReference>
<proteinExistence type="inferred from homology"/>
<reference evidence="10" key="1">
    <citation type="submission" date="2017-07" db="EMBL/GenBank/DDBJ databases">
        <title>Taro Niue Genome Assembly and Annotation.</title>
        <authorList>
            <person name="Atibalentja N."/>
            <person name="Keating K."/>
            <person name="Fields C.J."/>
        </authorList>
    </citation>
    <scope>NUCLEOTIDE SEQUENCE</scope>
    <source>
        <strain evidence="10">Niue_2</strain>
        <tissue evidence="10">Leaf</tissue>
    </source>
</reference>
<keyword evidence="5 7" id="KW-0063">Aspartyl esterase</keyword>
<dbReference type="EC" id="3.1.1.11" evidence="7"/>
<sequence length="580" mass="62418">MVTLVFPSLRVIMWPLSASLLLLVLLDLHLLLFCSAGTAASPPTVAPVSPTAACRTSVYPKLCRAVLAPLRFPASHYGFGRYSVKKALKQARRTSKILDNLLFPGGSARSRRIAGGAGAGSALEDCGELARLNTEYLEEVAAELGRGEKALSSLKAADRVRTLMSAVVTNQQTCFDGLEAAAASAASRRGTTPPPNAEMLAPFVNASQLYCVSLELVSSALSPKGRVPGKPPGLNSTQHSQGFPTEGRHLAEVTQPRPLAGVRIRGAVVVAKDGSGDFTTITEAVAFAPNNTDVEDGYFAITVGEGVYEENVVVDKHKKNLILLGAGINRTVVTGNRSFVDGSSTFKSATFAVHGERFIAVNITFENTAGPEKHQAVAVRNSADLSAFYLCSFVGYQDTLYVHSLRQFYRDCDIYGTVDFIFGNAAAVFQNCNIYARQPMADQVNAVTAQGRTHPNQTTGISIHNCTVRAAPDLAADPNATQTYLGRPWKEFSRTVYMQSYLQELIQPAGWLEWNGSFALSTLYYGEFENYGPGANTSGRVQWPAYRLMAGEEASNFTVYNFIGGDAWLPYAIPHSGGLL</sequence>
<feature type="chain" id="PRO_5032720684" description="Pectinesterase" evidence="8">
    <location>
        <begin position="41"/>
        <end position="580"/>
    </location>
</feature>
<dbReference type="PROSITE" id="PS00503">
    <property type="entry name" value="PECTINESTERASE_2"/>
    <property type="match status" value="1"/>
</dbReference>
<evidence type="ECO:0000256" key="1">
    <source>
        <dbReference type="ARBA" id="ARBA00005184"/>
    </source>
</evidence>
<dbReference type="FunFam" id="2.160.20.10:FF:000001">
    <property type="entry name" value="Pectinesterase"/>
    <property type="match status" value="1"/>
</dbReference>
<keyword evidence="11" id="KW-1185">Reference proteome</keyword>
<feature type="signal peptide" evidence="8">
    <location>
        <begin position="1"/>
        <end position="40"/>
    </location>
</feature>
<dbReference type="InterPro" id="IPR035513">
    <property type="entry name" value="Invertase/methylesterase_inhib"/>
</dbReference>
<dbReference type="GO" id="GO:0030599">
    <property type="term" value="F:pectinesterase activity"/>
    <property type="evidence" value="ECO:0007669"/>
    <property type="project" value="UniProtKB-UniRule"/>
</dbReference>
<dbReference type="OrthoDB" id="2019149at2759"/>
<evidence type="ECO:0000313" key="11">
    <source>
        <dbReference type="Proteomes" id="UP000652761"/>
    </source>
</evidence>
<dbReference type="EMBL" id="NMUH01001216">
    <property type="protein sequence ID" value="MQL90167.1"/>
    <property type="molecule type" value="Genomic_DNA"/>
</dbReference>
<dbReference type="InterPro" id="IPR011050">
    <property type="entry name" value="Pectin_lyase_fold/virulence"/>
</dbReference>
<protein>
    <recommendedName>
        <fullName evidence="7">Pectinesterase</fullName>
        <ecNumber evidence="7">3.1.1.11</ecNumber>
    </recommendedName>
</protein>
<dbReference type="InterPro" id="IPR012334">
    <property type="entry name" value="Pectin_lyas_fold"/>
</dbReference>
<dbReference type="InterPro" id="IPR033131">
    <property type="entry name" value="Pectinesterase_Asp_AS"/>
</dbReference>
<comment type="similarity">
    <text evidence="3">In the C-terminal section; belongs to the pectinesterase family.</text>
</comment>
<dbReference type="SUPFAM" id="SSF101148">
    <property type="entry name" value="Plant invertase/pectin methylesterase inhibitor"/>
    <property type="match status" value="1"/>
</dbReference>